<protein>
    <submittedName>
        <fullName evidence="1">Uncharacterized protein</fullName>
    </submittedName>
</protein>
<evidence type="ECO:0000313" key="1">
    <source>
        <dbReference type="EMBL" id="MBB3938006.1"/>
    </source>
</evidence>
<accession>A0A7W6C1Y5</accession>
<keyword evidence="2" id="KW-1185">Reference proteome</keyword>
<evidence type="ECO:0000313" key="2">
    <source>
        <dbReference type="Proteomes" id="UP000531216"/>
    </source>
</evidence>
<dbReference type="Proteomes" id="UP000531216">
    <property type="component" value="Unassembled WGS sequence"/>
</dbReference>
<dbReference type="EMBL" id="JACIDO010000015">
    <property type="protein sequence ID" value="MBB3938006.1"/>
    <property type="molecule type" value="Genomic_DNA"/>
</dbReference>
<dbReference type="AlphaFoldDB" id="A0A7W6C1Y5"/>
<sequence length="67" mass="6962">MSGTVDQFADYDVIRGLSTDPKAPAEPVVTDGSTLDLSAEFGERPVILEGSSLGKTFITSGGNNCLI</sequence>
<organism evidence="1 2">
    <name type="scientific">Aureimonas phyllosphaerae</name>
    <dbReference type="NCBI Taxonomy" id="1166078"/>
    <lineage>
        <taxon>Bacteria</taxon>
        <taxon>Pseudomonadati</taxon>
        <taxon>Pseudomonadota</taxon>
        <taxon>Alphaproteobacteria</taxon>
        <taxon>Hyphomicrobiales</taxon>
        <taxon>Aurantimonadaceae</taxon>
        <taxon>Aureimonas</taxon>
    </lineage>
</organism>
<gene>
    <name evidence="1" type="ORF">GGR05_004176</name>
</gene>
<comment type="caution">
    <text evidence="1">The sequence shown here is derived from an EMBL/GenBank/DDBJ whole genome shotgun (WGS) entry which is preliminary data.</text>
</comment>
<proteinExistence type="predicted"/>
<dbReference type="RefSeq" id="WP_090966063.1">
    <property type="nucleotide sequence ID" value="NZ_FOOA01000024.1"/>
</dbReference>
<reference evidence="1 2" key="1">
    <citation type="submission" date="2020-08" db="EMBL/GenBank/DDBJ databases">
        <title>Genomic Encyclopedia of Type Strains, Phase IV (KMG-IV): sequencing the most valuable type-strain genomes for metagenomic binning, comparative biology and taxonomic classification.</title>
        <authorList>
            <person name="Goeker M."/>
        </authorList>
    </citation>
    <scope>NUCLEOTIDE SEQUENCE [LARGE SCALE GENOMIC DNA]</scope>
    <source>
        <strain evidence="1 2">DSM 25024</strain>
    </source>
</reference>
<name>A0A7W6C1Y5_9HYPH</name>